<gene>
    <name evidence="1" type="ORF">LTRI10_LOCUS19595</name>
</gene>
<dbReference type="EMBL" id="OZ034816">
    <property type="protein sequence ID" value="CAL1377986.1"/>
    <property type="molecule type" value="Genomic_DNA"/>
</dbReference>
<evidence type="ECO:0000313" key="2">
    <source>
        <dbReference type="Proteomes" id="UP001497516"/>
    </source>
</evidence>
<accession>A0AAV2DWC7</accession>
<protein>
    <submittedName>
        <fullName evidence="1">Uncharacterized protein</fullName>
    </submittedName>
</protein>
<keyword evidence="2" id="KW-1185">Reference proteome</keyword>
<dbReference type="AlphaFoldDB" id="A0AAV2DWC7"/>
<sequence>MAGPEDVMVLGEGKVWGAELDEPDDEDRGELEDDERLEVEWLAVLEIGDGPPFPSSLESAGSLVYCSTSSGQLSAKNSKLDAARELLEDSK</sequence>
<evidence type="ECO:0000313" key="1">
    <source>
        <dbReference type="EMBL" id="CAL1377986.1"/>
    </source>
</evidence>
<dbReference type="Proteomes" id="UP001497516">
    <property type="component" value="Chromosome 3"/>
</dbReference>
<reference evidence="1 2" key="1">
    <citation type="submission" date="2024-04" db="EMBL/GenBank/DDBJ databases">
        <authorList>
            <person name="Fracassetti M."/>
        </authorList>
    </citation>
    <scope>NUCLEOTIDE SEQUENCE [LARGE SCALE GENOMIC DNA]</scope>
</reference>
<organism evidence="1 2">
    <name type="scientific">Linum trigynum</name>
    <dbReference type="NCBI Taxonomy" id="586398"/>
    <lineage>
        <taxon>Eukaryota</taxon>
        <taxon>Viridiplantae</taxon>
        <taxon>Streptophyta</taxon>
        <taxon>Embryophyta</taxon>
        <taxon>Tracheophyta</taxon>
        <taxon>Spermatophyta</taxon>
        <taxon>Magnoliopsida</taxon>
        <taxon>eudicotyledons</taxon>
        <taxon>Gunneridae</taxon>
        <taxon>Pentapetalae</taxon>
        <taxon>rosids</taxon>
        <taxon>fabids</taxon>
        <taxon>Malpighiales</taxon>
        <taxon>Linaceae</taxon>
        <taxon>Linum</taxon>
    </lineage>
</organism>
<proteinExistence type="predicted"/>
<name>A0AAV2DWC7_9ROSI</name>